<dbReference type="EMBL" id="CAADFI010000324">
    <property type="protein sequence ID" value="VFK03064.1"/>
    <property type="molecule type" value="Genomic_DNA"/>
</dbReference>
<organism evidence="3">
    <name type="scientific">Candidatus Kentrum eta</name>
    <dbReference type="NCBI Taxonomy" id="2126337"/>
    <lineage>
        <taxon>Bacteria</taxon>
        <taxon>Pseudomonadati</taxon>
        <taxon>Pseudomonadota</taxon>
        <taxon>Gammaproteobacteria</taxon>
        <taxon>Candidatus Kentrum</taxon>
    </lineage>
</organism>
<sequence>MLASIRVFAESDRVILNYRHLRGDGEWEDKNYPVRLDWTNCNFGGKRVWFLCPGQNCGRRVAILYGGGIFVCRHCRWLAYPSQREVDYDQATRRADKIRKKLGWQQGIFNPPGCEKPRGMHWNTFSRLVARHDAYAKEALDEMARRFGLFKDIMEKGPSRRD</sequence>
<proteinExistence type="predicted"/>
<dbReference type="EMBL" id="CAADFJ010000318">
    <property type="protein sequence ID" value="VFK05982.1"/>
    <property type="molecule type" value="Genomic_DNA"/>
</dbReference>
<evidence type="ECO:0000313" key="2">
    <source>
        <dbReference type="EMBL" id="VFK03380.1"/>
    </source>
</evidence>
<dbReference type="AlphaFoldDB" id="A0A450VMD8"/>
<name>A0A450VMD8_9GAMM</name>
<gene>
    <name evidence="2" type="ORF">BECKH772A_GA0070896_103213</name>
    <name evidence="1" type="ORF">BECKH772B_GA0070898_103243</name>
    <name evidence="3" type="ORF">BECKH772C_GA0070978_103183</name>
</gene>
<evidence type="ECO:0000313" key="1">
    <source>
        <dbReference type="EMBL" id="VFK03064.1"/>
    </source>
</evidence>
<evidence type="ECO:0000313" key="3">
    <source>
        <dbReference type="EMBL" id="VFK05982.1"/>
    </source>
</evidence>
<protein>
    <submittedName>
        <fullName evidence="3">Uncharacterized protein</fullName>
    </submittedName>
</protein>
<dbReference type="EMBL" id="CAADFG010000321">
    <property type="protein sequence ID" value="VFK03380.1"/>
    <property type="molecule type" value="Genomic_DNA"/>
</dbReference>
<reference evidence="3" key="1">
    <citation type="submission" date="2019-02" db="EMBL/GenBank/DDBJ databases">
        <authorList>
            <person name="Gruber-Vodicka R. H."/>
            <person name="Seah K. B. B."/>
        </authorList>
    </citation>
    <scope>NUCLEOTIDE SEQUENCE</scope>
    <source>
        <strain evidence="3">BECK_SA2B12</strain>
        <strain evidence="2">BECK_SA2B15</strain>
        <strain evidence="1">BECK_SA2B20</strain>
    </source>
</reference>
<accession>A0A450VMD8</accession>